<gene>
    <name evidence="2" type="ORF">Amon01_000630600</name>
</gene>
<feature type="compositionally biased region" description="Low complexity" evidence="1">
    <location>
        <begin position="88"/>
        <end position="97"/>
    </location>
</feature>
<evidence type="ECO:0000313" key="3">
    <source>
        <dbReference type="Proteomes" id="UP001165063"/>
    </source>
</evidence>
<dbReference type="EMBL" id="BSXU01003932">
    <property type="protein sequence ID" value="GMG40577.1"/>
    <property type="molecule type" value="Genomic_DNA"/>
</dbReference>
<protein>
    <submittedName>
        <fullName evidence="2">Unnamed protein product</fullName>
    </submittedName>
</protein>
<accession>A0A9W6Z486</accession>
<proteinExistence type="predicted"/>
<feature type="region of interest" description="Disordered" evidence="1">
    <location>
        <begin position="13"/>
        <end position="115"/>
    </location>
</feature>
<name>A0A9W6Z486_AMBMO</name>
<dbReference type="AlphaFoldDB" id="A0A9W6Z486"/>
<dbReference type="Proteomes" id="UP001165063">
    <property type="component" value="Unassembled WGS sequence"/>
</dbReference>
<evidence type="ECO:0000256" key="1">
    <source>
        <dbReference type="SAM" id="MobiDB-lite"/>
    </source>
</evidence>
<feature type="compositionally biased region" description="Basic and acidic residues" evidence="1">
    <location>
        <begin position="35"/>
        <end position="47"/>
    </location>
</feature>
<sequence length="142" mass="16033">MDLTDLFKAQNLKVDTSLHDSQSPDSDVPIPHSPEQQHLEETLRELDLNDSEEDQQEGEQFPGTFIDKGELTEISVENDGVLLSPHTSRSGSLSSSGGEEDYTDDSIKDSFNDDYEEQEIDGLTNYKLILEYPEINFNMISF</sequence>
<keyword evidence="3" id="KW-1185">Reference proteome</keyword>
<evidence type="ECO:0000313" key="2">
    <source>
        <dbReference type="EMBL" id="GMG40577.1"/>
    </source>
</evidence>
<feature type="compositionally biased region" description="Acidic residues" evidence="1">
    <location>
        <begin position="48"/>
        <end position="57"/>
    </location>
</feature>
<organism evidence="2 3">
    <name type="scientific">Ambrosiozyma monospora</name>
    <name type="common">Yeast</name>
    <name type="synonym">Endomycopsis monosporus</name>
    <dbReference type="NCBI Taxonomy" id="43982"/>
    <lineage>
        <taxon>Eukaryota</taxon>
        <taxon>Fungi</taxon>
        <taxon>Dikarya</taxon>
        <taxon>Ascomycota</taxon>
        <taxon>Saccharomycotina</taxon>
        <taxon>Pichiomycetes</taxon>
        <taxon>Pichiales</taxon>
        <taxon>Pichiaceae</taxon>
        <taxon>Ambrosiozyma</taxon>
    </lineage>
</organism>
<reference evidence="2" key="1">
    <citation type="submission" date="2023-04" db="EMBL/GenBank/DDBJ databases">
        <title>Ambrosiozyma monospora NBRC 1965.</title>
        <authorList>
            <person name="Ichikawa N."/>
            <person name="Sato H."/>
            <person name="Tonouchi N."/>
        </authorList>
    </citation>
    <scope>NUCLEOTIDE SEQUENCE</scope>
    <source>
        <strain evidence="2">NBRC 1965</strain>
    </source>
</reference>
<comment type="caution">
    <text evidence="2">The sequence shown here is derived from an EMBL/GenBank/DDBJ whole genome shotgun (WGS) entry which is preliminary data.</text>
</comment>